<dbReference type="Proteomes" id="UP000622362">
    <property type="component" value="Unassembled WGS sequence"/>
</dbReference>
<dbReference type="RefSeq" id="WP_001830510.1">
    <property type="nucleotide sequence ID" value="NZ_AP019721.1"/>
</dbReference>
<evidence type="ECO:0000256" key="14">
    <source>
        <dbReference type="ARBA" id="ARBA00051301"/>
    </source>
</evidence>
<keyword evidence="13" id="KW-0170">Cobalt</keyword>
<comment type="cofactor">
    <cofactor evidence="2">
        <name>Zn(2+)</name>
        <dbReference type="ChEBI" id="CHEBI:29105"/>
    </cofactor>
</comment>
<dbReference type="Gene3D" id="3.40.630.10">
    <property type="entry name" value="Zn peptidases"/>
    <property type="match status" value="2"/>
</dbReference>
<dbReference type="AlphaFoldDB" id="A0A2G7I2C1"/>
<keyword evidence="10" id="KW-0862">Zinc</keyword>
<comment type="cofactor">
    <cofactor evidence="1">
        <name>Co(2+)</name>
        <dbReference type="ChEBI" id="CHEBI:48828"/>
    </cofactor>
</comment>
<comment type="similarity">
    <text evidence="4">Belongs to the peptidase M20A family.</text>
</comment>
<reference evidence="17" key="3">
    <citation type="submission" date="2020-11" db="EMBL/GenBank/DDBJ databases">
        <title>Molecular epidemiology and genomic profiles of multidrug-resistant bacteria collected from clinical sources in South Africa.</title>
        <authorList>
            <person name="Asante J."/>
            <person name="Amoako D.G."/>
        </authorList>
    </citation>
    <scope>NUCLEOTIDE SEQUENCE</scope>
    <source>
        <strain evidence="17">C68</strain>
    </source>
</reference>
<dbReference type="SUPFAM" id="SSF55031">
    <property type="entry name" value="Bacterial exopeptidase dimerisation domain"/>
    <property type="match status" value="1"/>
</dbReference>
<keyword evidence="9" id="KW-0378">Hydrolase</keyword>
<dbReference type="UniPathway" id="UPA00034">
    <property type="reaction ID" value="UER00021"/>
</dbReference>
<gene>
    <name evidence="18" type="ORF">CTJ08_01700</name>
    <name evidence="16" type="ORF">H3963_02545</name>
    <name evidence="17" type="ORF">I3V53_04795</name>
</gene>
<dbReference type="GO" id="GO:0009089">
    <property type="term" value="P:lysine biosynthetic process via diaminopimelate"/>
    <property type="evidence" value="ECO:0007669"/>
    <property type="project" value="UniProtKB-UniPathway"/>
</dbReference>
<dbReference type="Proteomes" id="UP000648077">
    <property type="component" value="Unassembled WGS sequence"/>
</dbReference>
<evidence type="ECO:0000256" key="13">
    <source>
        <dbReference type="ARBA" id="ARBA00023285"/>
    </source>
</evidence>
<dbReference type="Pfam" id="PF07687">
    <property type="entry name" value="M20_dimer"/>
    <property type="match status" value="1"/>
</dbReference>
<dbReference type="SMR" id="A0A2G7I2C1"/>
<dbReference type="EMBL" id="JADPYN010000006">
    <property type="protein sequence ID" value="MBF9303405.1"/>
    <property type="molecule type" value="Genomic_DNA"/>
</dbReference>
<comment type="catalytic activity">
    <reaction evidence="14">
        <text>N-succinyl-(2S,6S)-2,6-diaminopimelate + H2O = (2S,6S)-2,6-diaminopimelate + succinate</text>
        <dbReference type="Rhea" id="RHEA:22608"/>
        <dbReference type="ChEBI" id="CHEBI:15377"/>
        <dbReference type="ChEBI" id="CHEBI:30031"/>
        <dbReference type="ChEBI" id="CHEBI:57609"/>
        <dbReference type="ChEBI" id="CHEBI:58087"/>
        <dbReference type="EC" id="3.5.1.18"/>
    </reaction>
</comment>
<dbReference type="GO" id="GO:0009014">
    <property type="term" value="F:succinyl-diaminopimelate desuccinylase activity"/>
    <property type="evidence" value="ECO:0007669"/>
    <property type="project" value="UniProtKB-EC"/>
</dbReference>
<evidence type="ECO:0000259" key="15">
    <source>
        <dbReference type="Pfam" id="PF07687"/>
    </source>
</evidence>
<name>A0A2G7I2C1_STAEP</name>
<evidence type="ECO:0000256" key="8">
    <source>
        <dbReference type="ARBA" id="ARBA00022723"/>
    </source>
</evidence>
<evidence type="ECO:0000256" key="6">
    <source>
        <dbReference type="ARBA" id="ARBA00016853"/>
    </source>
</evidence>
<evidence type="ECO:0000256" key="5">
    <source>
        <dbReference type="ARBA" id="ARBA00011921"/>
    </source>
</evidence>
<dbReference type="Proteomes" id="UP000228502">
    <property type="component" value="Unassembled WGS sequence"/>
</dbReference>
<dbReference type="SUPFAM" id="SSF53187">
    <property type="entry name" value="Zn-dependent exopeptidases"/>
    <property type="match status" value="1"/>
</dbReference>
<dbReference type="EC" id="3.5.1.18" evidence="5"/>
<evidence type="ECO:0000256" key="4">
    <source>
        <dbReference type="ARBA" id="ARBA00006247"/>
    </source>
</evidence>
<dbReference type="InterPro" id="IPR002933">
    <property type="entry name" value="Peptidase_M20"/>
</dbReference>
<dbReference type="GO" id="GO:0019877">
    <property type="term" value="P:diaminopimelate biosynthetic process"/>
    <property type="evidence" value="ECO:0007669"/>
    <property type="project" value="UniProtKB-KW"/>
</dbReference>
<dbReference type="EMBL" id="PEJG01000002">
    <property type="protein sequence ID" value="PIH11056.1"/>
    <property type="molecule type" value="Genomic_DNA"/>
</dbReference>
<dbReference type="Gene3D" id="3.30.70.360">
    <property type="match status" value="1"/>
</dbReference>
<dbReference type="InterPro" id="IPR011650">
    <property type="entry name" value="Peptidase_M20_dimer"/>
</dbReference>
<keyword evidence="11" id="KW-0220">Diaminopimelate biosynthesis</keyword>
<keyword evidence="7" id="KW-0028">Amino-acid biosynthesis</keyword>
<feature type="domain" description="Peptidase M20 dimerisation" evidence="15">
    <location>
        <begin position="173"/>
        <end position="304"/>
    </location>
</feature>
<dbReference type="PROSITE" id="PS00758">
    <property type="entry name" value="ARGE_DAPE_CPG2_1"/>
    <property type="match status" value="1"/>
</dbReference>
<dbReference type="InterPro" id="IPR001261">
    <property type="entry name" value="ArgE/DapE_CS"/>
</dbReference>
<evidence type="ECO:0000256" key="2">
    <source>
        <dbReference type="ARBA" id="ARBA00001947"/>
    </source>
</evidence>
<dbReference type="GO" id="GO:0046872">
    <property type="term" value="F:metal ion binding"/>
    <property type="evidence" value="ECO:0007669"/>
    <property type="project" value="UniProtKB-KW"/>
</dbReference>
<evidence type="ECO:0000313" key="19">
    <source>
        <dbReference type="Proteomes" id="UP000228502"/>
    </source>
</evidence>
<evidence type="ECO:0000256" key="9">
    <source>
        <dbReference type="ARBA" id="ARBA00022801"/>
    </source>
</evidence>
<sequence length="405" mass="45002">MTVLSEQDKIRLLADIVKIQTENDHEIEVCEYLKDLLSQYDIDSKIVKVNDSRANLVAEIGSGAPVLAISGHMDVVDAGDHDDWTFPPFELTDKDGKLFGRGTTDMKGGLMAMVIAMIELKQSNALKQGTIRLLATTGEETEQYGAQLLADEGYLDDVSGLIIGEPTSNIAYYAHKGSMSCVVTAKGKAAHSSMPHLGTNAVDILVDFVNEMKQEYKNIKEHDKVHELDAVPMIEKHLHRKIGEEESHIYSGFVMLNSVFNGGKQVNSVPHKATAKYNVRTVPEYDSTFVKDLFEKVIRHVGEDYLTVDIPSSHDPVASDRDNPLIQNITRIAPNYVHEDIVVSALIGTTDASSFLGTNENNVDFAVFGPGESIMAHRVDEFIRKDMYLSYIDVYKDVFKAYLEK</sequence>
<keyword evidence="12" id="KW-0457">Lysine biosynthesis</keyword>
<proteinExistence type="inferred from homology"/>
<evidence type="ECO:0000313" key="16">
    <source>
        <dbReference type="EMBL" id="MBF2229338.1"/>
    </source>
</evidence>
<dbReference type="PROSITE" id="PS00759">
    <property type="entry name" value="ARGE_DAPE_CPG2_2"/>
    <property type="match status" value="1"/>
</dbReference>
<evidence type="ECO:0000256" key="12">
    <source>
        <dbReference type="ARBA" id="ARBA00023154"/>
    </source>
</evidence>
<dbReference type="NCBIfam" id="NF006365">
    <property type="entry name" value="PRK08588.1"/>
    <property type="match status" value="1"/>
</dbReference>
<evidence type="ECO:0000256" key="3">
    <source>
        <dbReference type="ARBA" id="ARBA00005130"/>
    </source>
</evidence>
<evidence type="ECO:0000256" key="1">
    <source>
        <dbReference type="ARBA" id="ARBA00001941"/>
    </source>
</evidence>
<protein>
    <recommendedName>
        <fullName evidence="6">Probable succinyl-diaminopimelate desuccinylase</fullName>
        <ecNumber evidence="5">3.5.1.18</ecNumber>
    </recommendedName>
</protein>
<dbReference type="CDD" id="cd08659">
    <property type="entry name" value="M20_ArgE_DapE-like"/>
    <property type="match status" value="1"/>
</dbReference>
<evidence type="ECO:0000256" key="7">
    <source>
        <dbReference type="ARBA" id="ARBA00022605"/>
    </source>
</evidence>
<dbReference type="GeneID" id="50017612"/>
<dbReference type="PANTHER" id="PTHR43808">
    <property type="entry name" value="ACETYLORNITHINE DEACETYLASE"/>
    <property type="match status" value="1"/>
</dbReference>
<evidence type="ECO:0000313" key="18">
    <source>
        <dbReference type="EMBL" id="PIH11056.1"/>
    </source>
</evidence>
<dbReference type="PANTHER" id="PTHR43808:SF8">
    <property type="entry name" value="PEPTIDASE M20 DIMERISATION DOMAIN-CONTAINING PROTEIN"/>
    <property type="match status" value="1"/>
</dbReference>
<comment type="caution">
    <text evidence="17">The sequence shown here is derived from an EMBL/GenBank/DDBJ whole genome shotgun (WGS) entry which is preliminary data.</text>
</comment>
<reference evidence="18 19" key="1">
    <citation type="submission" date="2017-10" db="EMBL/GenBank/DDBJ databases">
        <title>genome sequences of Staph epi in chlorhexidine trial.</title>
        <authorList>
            <person name="Greninger A.L."/>
            <person name="Addetia A."/>
            <person name="Qin X."/>
            <person name="Zerr D."/>
        </authorList>
    </citation>
    <scope>NUCLEOTIDE SEQUENCE [LARGE SCALE GENOMIC DNA]</scope>
    <source>
        <strain evidence="18 19">SCH-17</strain>
    </source>
</reference>
<evidence type="ECO:0000313" key="17">
    <source>
        <dbReference type="EMBL" id="MBF9303405.1"/>
    </source>
</evidence>
<keyword evidence="8" id="KW-0479">Metal-binding</keyword>
<dbReference type="NCBIfam" id="TIGR01910">
    <property type="entry name" value="DapE-ArgE"/>
    <property type="match status" value="1"/>
</dbReference>
<evidence type="ECO:0000256" key="10">
    <source>
        <dbReference type="ARBA" id="ARBA00022833"/>
    </source>
</evidence>
<dbReference type="OrthoDB" id="9792335at2"/>
<evidence type="ECO:0000313" key="20">
    <source>
        <dbReference type="Proteomes" id="UP000622362"/>
    </source>
</evidence>
<accession>A0A2G7I2C1</accession>
<dbReference type="Pfam" id="PF01546">
    <property type="entry name" value="Peptidase_M20"/>
    <property type="match status" value="1"/>
</dbReference>
<organism evidence="17 20">
    <name type="scientific">Staphylococcus epidermidis</name>
    <dbReference type="NCBI Taxonomy" id="1282"/>
    <lineage>
        <taxon>Bacteria</taxon>
        <taxon>Bacillati</taxon>
        <taxon>Bacillota</taxon>
        <taxon>Bacilli</taxon>
        <taxon>Bacillales</taxon>
        <taxon>Staphylococcaceae</taxon>
        <taxon>Staphylococcus</taxon>
    </lineage>
</organism>
<dbReference type="InterPro" id="IPR050072">
    <property type="entry name" value="Peptidase_M20A"/>
</dbReference>
<dbReference type="EMBL" id="JACGQI010000002">
    <property type="protein sequence ID" value="MBF2229338.1"/>
    <property type="molecule type" value="Genomic_DNA"/>
</dbReference>
<dbReference type="InterPro" id="IPR036264">
    <property type="entry name" value="Bact_exopeptidase_dim_dom"/>
</dbReference>
<evidence type="ECO:0000256" key="11">
    <source>
        <dbReference type="ARBA" id="ARBA00022915"/>
    </source>
</evidence>
<dbReference type="InterPro" id="IPR010182">
    <property type="entry name" value="ArgE/DapE"/>
</dbReference>
<reference evidence="16" key="2">
    <citation type="submission" date="2020-08" db="EMBL/GenBank/DDBJ databases">
        <title>Changes in the skin microbiome associated with squamous cell carcinoma in transplant recipients.</title>
        <authorList>
            <person name="Zaugg J."/>
            <person name="Krueger A."/>
            <person name="Lachner N."/>
        </authorList>
    </citation>
    <scope>NUCLEOTIDE SEQUENCE</scope>
    <source>
        <strain evidence="16">R5988</strain>
    </source>
</reference>
<comment type="pathway">
    <text evidence="3">Amino-acid biosynthesis; L-lysine biosynthesis via DAP pathway; LL-2,6-diaminopimelate from (S)-tetrahydrodipicolinate (succinylase route): step 3/3.</text>
</comment>